<accession>A0A2T7PA50</accession>
<sequence>MLEMRPHSAVYLQCPKRSQRHLGEEASYLHGNESDMEGFVRDPALPRHVLSPDPGESVLHLDPASPRARHVSVSVGSAAILVLLLTPYTLGLLQAVWSVPFLIRCPDPRLPPVINILMGILSSLLEVGCVTWFTSHVASQLPVFVVIPALASVMALSSVSPWLSKARGPDGKEELADLIKTKADSPCCRARPYLALLCMLGPSLAAAILLLSGIFDWYHGAVLASSTFLLSVVWSPGVVYRTISVEGQVTLGCKRLGVFYAAVKCPWTGPDHHRHEFFHHFRELHSSDLVLPLFLSGVAGLFGQGFVYLSLAFCQPVVGILLPSLLSSVSSVALGVGFFAPHVYHVNELSHFGDLVPMLLAAGVLACTWAVSYVLRTLDAVRRPRHLFMPYENVLLGFGGWCAGFADQRRLLSFCADGALPEGLEVHVEKGKKSRVYVCTTMYREADYEMERLLLSLQGLSAGESLQHVYLEAHIFMDNGVNGLSLGDFAQQLVGLLISHVGLRPEEARCLVTPYGLQITCFFPGGMPLFVHFKDPAKVKSKKRWSQCLYLNYIMSFRKVMWNQNQDCSVHLEVSDDSKISIVSSESFSFKPCESVSNGSVFSQSDKSRTASYPVLSDFVPGYHDVEMTRTTNPTATSDPNQCPSTSTSQSGNEDEEKSEERGVINIGYVSNEDTQYEATEAKSSDSSSQFRGLTRSNTLYEFKFDPEEPVDDDHTYILATDADMDFKPEAVLELLHMCNSDRRLGAALRQDTPNRKEVFQHRLASDLRVCQRFLDDQKRTECHRLRDVLSGLLQSLPRQRHQTSEDRWMATLMMINGWRLRYSAFADNTTYCPDTFQEFFKQRRRWILSDIANAILVVQNLFKLPAQ</sequence>
<protein>
    <recommendedName>
        <fullName evidence="2">chitin synthase</fullName>
        <ecNumber evidence="2">2.4.1.16</ecNumber>
    </recommendedName>
</protein>
<evidence type="ECO:0000256" key="2">
    <source>
        <dbReference type="ARBA" id="ARBA00012543"/>
    </source>
</evidence>
<feature type="transmembrane region" description="Helical" evidence="8">
    <location>
        <begin position="289"/>
        <end position="313"/>
    </location>
</feature>
<keyword evidence="10" id="KW-1185">Reference proteome</keyword>
<evidence type="ECO:0000256" key="6">
    <source>
        <dbReference type="ARBA" id="ARBA00023136"/>
    </source>
</evidence>
<dbReference type="InterPro" id="IPR004835">
    <property type="entry name" value="Chitin_synth"/>
</dbReference>
<feature type="region of interest" description="Disordered" evidence="7">
    <location>
        <begin position="629"/>
        <end position="691"/>
    </location>
</feature>
<dbReference type="GO" id="GO:0006031">
    <property type="term" value="P:chitin biosynthetic process"/>
    <property type="evidence" value="ECO:0007669"/>
    <property type="project" value="TreeGrafter"/>
</dbReference>
<evidence type="ECO:0000256" key="8">
    <source>
        <dbReference type="SAM" id="Phobius"/>
    </source>
</evidence>
<dbReference type="PANTHER" id="PTHR22914:SF41">
    <property type="entry name" value="CHITIN SYNTHASE 7"/>
    <property type="match status" value="1"/>
</dbReference>
<keyword evidence="4 8" id="KW-0812">Transmembrane</keyword>
<evidence type="ECO:0000313" key="9">
    <source>
        <dbReference type="EMBL" id="PVD30293.1"/>
    </source>
</evidence>
<reference evidence="9 10" key="1">
    <citation type="submission" date="2018-04" db="EMBL/GenBank/DDBJ databases">
        <title>The genome of golden apple snail Pomacea canaliculata provides insight into stress tolerance and invasive adaptation.</title>
        <authorList>
            <person name="Liu C."/>
            <person name="Liu B."/>
            <person name="Ren Y."/>
            <person name="Zhang Y."/>
            <person name="Wang H."/>
            <person name="Li S."/>
            <person name="Jiang F."/>
            <person name="Yin L."/>
            <person name="Zhang G."/>
            <person name="Qian W."/>
            <person name="Fan W."/>
        </authorList>
    </citation>
    <scope>NUCLEOTIDE SEQUENCE [LARGE SCALE GENOMIC DNA]</scope>
    <source>
        <strain evidence="9">SZHN2017</strain>
        <tissue evidence="9">Muscle</tissue>
    </source>
</reference>
<keyword evidence="3" id="KW-0808">Transferase</keyword>
<feature type="transmembrane region" description="Helical" evidence="8">
    <location>
        <begin position="141"/>
        <end position="163"/>
    </location>
</feature>
<keyword evidence="5 8" id="KW-1133">Transmembrane helix</keyword>
<dbReference type="EC" id="2.4.1.16" evidence="2"/>
<evidence type="ECO:0000256" key="3">
    <source>
        <dbReference type="ARBA" id="ARBA00022676"/>
    </source>
</evidence>
<evidence type="ECO:0000256" key="7">
    <source>
        <dbReference type="SAM" id="MobiDB-lite"/>
    </source>
</evidence>
<dbReference type="EMBL" id="PZQS01000005">
    <property type="protein sequence ID" value="PVD30293.1"/>
    <property type="molecule type" value="Genomic_DNA"/>
</dbReference>
<feature type="transmembrane region" description="Helical" evidence="8">
    <location>
        <begin position="193"/>
        <end position="215"/>
    </location>
</feature>
<comment type="subcellular location">
    <subcellularLocation>
        <location evidence="1">Membrane</location>
        <topology evidence="1">Multi-pass membrane protein</topology>
    </subcellularLocation>
</comment>
<dbReference type="AlphaFoldDB" id="A0A2T7PA50"/>
<organism evidence="9 10">
    <name type="scientific">Pomacea canaliculata</name>
    <name type="common">Golden apple snail</name>
    <dbReference type="NCBI Taxonomy" id="400727"/>
    <lineage>
        <taxon>Eukaryota</taxon>
        <taxon>Metazoa</taxon>
        <taxon>Spiralia</taxon>
        <taxon>Lophotrochozoa</taxon>
        <taxon>Mollusca</taxon>
        <taxon>Gastropoda</taxon>
        <taxon>Caenogastropoda</taxon>
        <taxon>Architaenioglossa</taxon>
        <taxon>Ampullarioidea</taxon>
        <taxon>Ampullariidae</taxon>
        <taxon>Pomacea</taxon>
    </lineage>
</organism>
<gene>
    <name evidence="9" type="ORF">C0Q70_09557</name>
</gene>
<dbReference type="Proteomes" id="UP000245119">
    <property type="component" value="Linkage Group LG5"/>
</dbReference>
<dbReference type="PANTHER" id="PTHR22914">
    <property type="entry name" value="CHITIN SYNTHASE"/>
    <property type="match status" value="1"/>
</dbReference>
<evidence type="ECO:0000256" key="1">
    <source>
        <dbReference type="ARBA" id="ARBA00004141"/>
    </source>
</evidence>
<feature type="transmembrane region" description="Helical" evidence="8">
    <location>
        <begin position="355"/>
        <end position="375"/>
    </location>
</feature>
<feature type="transmembrane region" description="Helical" evidence="8">
    <location>
        <begin position="78"/>
        <end position="103"/>
    </location>
</feature>
<keyword evidence="3" id="KW-0328">Glycosyltransferase</keyword>
<dbReference type="STRING" id="400727.A0A2T7PA50"/>
<comment type="caution">
    <text evidence="9">The sequence shown here is derived from an EMBL/GenBank/DDBJ whole genome shotgun (WGS) entry which is preliminary data.</text>
</comment>
<evidence type="ECO:0000256" key="4">
    <source>
        <dbReference type="ARBA" id="ARBA00022692"/>
    </source>
</evidence>
<dbReference type="GO" id="GO:0016020">
    <property type="term" value="C:membrane"/>
    <property type="evidence" value="ECO:0007669"/>
    <property type="project" value="UniProtKB-SubCell"/>
</dbReference>
<dbReference type="GO" id="GO:0004100">
    <property type="term" value="F:chitin synthase activity"/>
    <property type="evidence" value="ECO:0007669"/>
    <property type="project" value="UniProtKB-EC"/>
</dbReference>
<evidence type="ECO:0000313" key="10">
    <source>
        <dbReference type="Proteomes" id="UP000245119"/>
    </source>
</evidence>
<feature type="transmembrane region" description="Helical" evidence="8">
    <location>
        <begin position="115"/>
        <end position="135"/>
    </location>
</feature>
<evidence type="ECO:0000256" key="5">
    <source>
        <dbReference type="ARBA" id="ARBA00022989"/>
    </source>
</evidence>
<feature type="transmembrane region" description="Helical" evidence="8">
    <location>
        <begin position="221"/>
        <end position="240"/>
    </location>
</feature>
<proteinExistence type="predicted"/>
<name>A0A2T7PA50_POMCA</name>
<dbReference type="InterPro" id="IPR029044">
    <property type="entry name" value="Nucleotide-diphossugar_trans"/>
</dbReference>
<feature type="compositionally biased region" description="Polar residues" evidence="7">
    <location>
        <begin position="629"/>
        <end position="652"/>
    </location>
</feature>
<feature type="transmembrane region" description="Helical" evidence="8">
    <location>
        <begin position="320"/>
        <end position="343"/>
    </location>
</feature>
<feature type="transmembrane region" description="Helical" evidence="8">
    <location>
        <begin position="387"/>
        <end position="406"/>
    </location>
</feature>
<dbReference type="SUPFAM" id="SSF53448">
    <property type="entry name" value="Nucleotide-diphospho-sugar transferases"/>
    <property type="match status" value="1"/>
</dbReference>
<dbReference type="GO" id="GO:0071944">
    <property type="term" value="C:cell periphery"/>
    <property type="evidence" value="ECO:0007669"/>
    <property type="project" value="TreeGrafter"/>
</dbReference>
<keyword evidence="6 8" id="KW-0472">Membrane</keyword>